<gene>
    <name evidence="2" type="ordered locus">CAP2UW1_3049</name>
</gene>
<proteinExistence type="predicted"/>
<accession>C7RUS9</accession>
<name>C7RUS9_ACCRE</name>
<organism evidence="2">
    <name type="scientific">Accumulibacter regalis</name>
    <dbReference type="NCBI Taxonomy" id="522306"/>
    <lineage>
        <taxon>Bacteria</taxon>
        <taxon>Pseudomonadati</taxon>
        <taxon>Pseudomonadota</taxon>
        <taxon>Betaproteobacteria</taxon>
        <taxon>Candidatus Accumulibacter</taxon>
    </lineage>
</organism>
<evidence type="ECO:0000313" key="2">
    <source>
        <dbReference type="EMBL" id="ACV36324.1"/>
    </source>
</evidence>
<dbReference type="EMBL" id="CP001715">
    <property type="protein sequence ID" value="ACV36324.1"/>
    <property type="molecule type" value="Genomic_DNA"/>
</dbReference>
<dbReference type="HOGENOM" id="CLU_2679165_0_0_4"/>
<reference evidence="2" key="2">
    <citation type="submission" date="2009-09" db="EMBL/GenBank/DDBJ databases">
        <title>Complete sequence of chromosome of Candidatus Accumulibacter phosphatis clade IIA str. UW-1.</title>
        <authorList>
            <consortium name="US DOE Joint Genome Institute"/>
            <person name="Martin H.G."/>
            <person name="Ivanova N."/>
            <person name="Kunin V."/>
            <person name="Warnecke F."/>
            <person name="Barry K."/>
            <person name="He S."/>
            <person name="Salamov A."/>
            <person name="Szeto E."/>
            <person name="Dalin E."/>
            <person name="Pangilinan J.L."/>
            <person name="Lapidus A."/>
            <person name="Lowry S."/>
            <person name="Kyrpides N.C."/>
            <person name="McMahon K.D."/>
            <person name="Hugenholtz P."/>
        </authorList>
    </citation>
    <scope>NUCLEOTIDE SEQUENCE [LARGE SCALE GENOMIC DNA]</scope>
    <source>
        <strain evidence="2">UW-1</strain>
    </source>
</reference>
<feature type="region of interest" description="Disordered" evidence="1">
    <location>
        <begin position="1"/>
        <end position="20"/>
    </location>
</feature>
<protein>
    <submittedName>
        <fullName evidence="2">Uncharacterized protein</fullName>
    </submittedName>
</protein>
<dbReference type="KEGG" id="app:CAP2UW1_3049"/>
<dbReference type="STRING" id="522306.CAP2UW1_3049"/>
<dbReference type="AlphaFoldDB" id="C7RUS9"/>
<reference evidence="2" key="1">
    <citation type="submission" date="2009-08" db="EMBL/GenBank/DDBJ databases">
        <authorList>
            <consortium name="US DOE Joint Genome Institute"/>
            <person name="Lucas S."/>
            <person name="Copeland A."/>
            <person name="Lapidus A."/>
            <person name="Glavina del Rio T."/>
            <person name="Dalin E."/>
            <person name="Tice H."/>
            <person name="Bruce D."/>
            <person name="Barry K."/>
            <person name="Pitluck S."/>
            <person name="Lowry S."/>
            <person name="Larimer F."/>
            <person name="Land M."/>
            <person name="Hauser L."/>
            <person name="Kyrpides N."/>
            <person name="Ivanova N."/>
            <person name="McMahon K.D."/>
            <person name="Hugenholtz P."/>
        </authorList>
    </citation>
    <scope>NUCLEOTIDE SEQUENCE</scope>
    <source>
        <strain evidence="2">UW-1</strain>
    </source>
</reference>
<sequence>MQRKRNPGSQSSPPPPDSIAFHPGYALRIPAFRVEFAAMLGLEATENRVSREGSPARLRHYLLKKSHITKGSRP</sequence>
<evidence type="ECO:0000256" key="1">
    <source>
        <dbReference type="SAM" id="MobiDB-lite"/>
    </source>
</evidence>